<dbReference type="EMBL" id="OV725077">
    <property type="protein sequence ID" value="CAH1392465.1"/>
    <property type="molecule type" value="Genomic_DNA"/>
</dbReference>
<accession>A0A9P0E7U5</accession>
<dbReference type="InterPro" id="IPR013658">
    <property type="entry name" value="SGL"/>
</dbReference>
<evidence type="ECO:0000313" key="6">
    <source>
        <dbReference type="Proteomes" id="UP001152798"/>
    </source>
</evidence>
<dbReference type="PRINTS" id="PR01790">
    <property type="entry name" value="SMP30FAMILY"/>
</dbReference>
<evidence type="ECO:0000256" key="1">
    <source>
        <dbReference type="ARBA" id="ARBA00008853"/>
    </source>
</evidence>
<evidence type="ECO:0000313" key="5">
    <source>
        <dbReference type="EMBL" id="CAH1392465.1"/>
    </source>
</evidence>
<proteinExistence type="inferred from homology"/>
<dbReference type="GO" id="GO:0005509">
    <property type="term" value="F:calcium ion binding"/>
    <property type="evidence" value="ECO:0007669"/>
    <property type="project" value="TreeGrafter"/>
</dbReference>
<keyword evidence="6" id="KW-1185">Reference proteome</keyword>
<dbReference type="InterPro" id="IPR011042">
    <property type="entry name" value="6-blade_b-propeller_TolB-like"/>
</dbReference>
<dbReference type="InterPro" id="IPR005511">
    <property type="entry name" value="SMP-30"/>
</dbReference>
<dbReference type="AlphaFoldDB" id="A0A9P0E7U5"/>
<comment type="cofactor">
    <cofactor evidence="3">
        <name>Zn(2+)</name>
        <dbReference type="ChEBI" id="CHEBI:29105"/>
    </cofactor>
    <text evidence="3">Binds 1 divalent metal cation per subunit.</text>
</comment>
<feature type="binding site" evidence="3">
    <location>
        <position position="17"/>
    </location>
    <ligand>
        <name>a divalent metal cation</name>
        <dbReference type="ChEBI" id="CHEBI:60240"/>
    </ligand>
</feature>
<comment type="similarity">
    <text evidence="1">Belongs to the SMP-30/CGR1 family.</text>
</comment>
<dbReference type="PANTHER" id="PTHR10907">
    <property type="entry name" value="REGUCALCIN"/>
    <property type="match status" value="1"/>
</dbReference>
<evidence type="ECO:0000256" key="2">
    <source>
        <dbReference type="PIRSR" id="PIRSR605511-1"/>
    </source>
</evidence>
<keyword evidence="3" id="KW-0479">Metal-binding</keyword>
<feature type="binding site" evidence="3">
    <location>
        <position position="110"/>
    </location>
    <ligand>
        <name>substrate</name>
    </ligand>
</feature>
<sequence length="314" mass="34550">MAPKVEKLPIRSFGVGEGPHWDIERQSLYLIDTVGVAIARYDLATNKSYIAKLDLSALNFIIPVAGSKEKFVIGSGHRLYIISWDGLSDKIDSIEVLHELTDVLDKNGINDAKCDASGRLWFGTLDMDSIKYGHEITPTGKIYSYSKEEGCREQASGIYLSNGIVWDAEGKKMYYNDTYAFSVDSFDCNSDGTIGNRKVIFNFKENNIKAPLPDGLTIDKDGKLWIALFGNSEVLRIDPETRKILERVAIPAAEVTSLAWGGPNLEDLYVTTGNIHPEEGLPFQGGDIIGPDDGCTFRISGLSTSGLPMVPFKL</sequence>
<feature type="active site" description="Proton donor/acceptor" evidence="2">
    <location>
        <position position="214"/>
    </location>
</feature>
<feature type="binding site" evidence="3">
    <location>
        <position position="214"/>
    </location>
    <ligand>
        <name>a divalent metal cation</name>
        <dbReference type="ChEBI" id="CHEBI:60240"/>
    </ligand>
</feature>
<reference evidence="5" key="1">
    <citation type="submission" date="2022-01" db="EMBL/GenBank/DDBJ databases">
        <authorList>
            <person name="King R."/>
        </authorList>
    </citation>
    <scope>NUCLEOTIDE SEQUENCE</scope>
</reference>
<dbReference type="GO" id="GO:0004341">
    <property type="term" value="F:gluconolactonase activity"/>
    <property type="evidence" value="ECO:0007669"/>
    <property type="project" value="TreeGrafter"/>
</dbReference>
<feature type="binding site" evidence="3">
    <location>
        <position position="128"/>
    </location>
    <ligand>
        <name>substrate</name>
    </ligand>
</feature>
<organism evidence="5 6">
    <name type="scientific">Nezara viridula</name>
    <name type="common">Southern green stink bug</name>
    <name type="synonym">Cimex viridulus</name>
    <dbReference type="NCBI Taxonomy" id="85310"/>
    <lineage>
        <taxon>Eukaryota</taxon>
        <taxon>Metazoa</taxon>
        <taxon>Ecdysozoa</taxon>
        <taxon>Arthropoda</taxon>
        <taxon>Hexapoda</taxon>
        <taxon>Insecta</taxon>
        <taxon>Pterygota</taxon>
        <taxon>Neoptera</taxon>
        <taxon>Paraneoptera</taxon>
        <taxon>Hemiptera</taxon>
        <taxon>Heteroptera</taxon>
        <taxon>Panheteroptera</taxon>
        <taxon>Pentatomomorpha</taxon>
        <taxon>Pentatomoidea</taxon>
        <taxon>Pentatomidae</taxon>
        <taxon>Pentatominae</taxon>
        <taxon>Nezara</taxon>
    </lineage>
</organism>
<dbReference type="Proteomes" id="UP001152798">
    <property type="component" value="Chromosome 1"/>
</dbReference>
<feature type="domain" description="SMP-30/Gluconolactonase/LRE-like region" evidence="4">
    <location>
        <begin position="15"/>
        <end position="273"/>
    </location>
</feature>
<dbReference type="GO" id="GO:0019853">
    <property type="term" value="P:L-ascorbic acid biosynthetic process"/>
    <property type="evidence" value="ECO:0007669"/>
    <property type="project" value="TreeGrafter"/>
</dbReference>
<keyword evidence="3" id="KW-0862">Zinc</keyword>
<gene>
    <name evidence="5" type="ORF">NEZAVI_LOCUS3278</name>
</gene>
<name>A0A9P0E7U5_NEZVI</name>
<dbReference type="SUPFAM" id="SSF63829">
    <property type="entry name" value="Calcium-dependent phosphotriesterase"/>
    <property type="match status" value="1"/>
</dbReference>
<dbReference type="OrthoDB" id="423498at2759"/>
<protein>
    <recommendedName>
        <fullName evidence="4">SMP-30/Gluconolactonase/LRE-like region domain-containing protein</fullName>
    </recommendedName>
</protein>
<evidence type="ECO:0000256" key="3">
    <source>
        <dbReference type="PIRSR" id="PIRSR605511-2"/>
    </source>
</evidence>
<dbReference type="PANTHER" id="PTHR10907:SF66">
    <property type="entry name" value="MIP34848P1-RELATED"/>
    <property type="match status" value="1"/>
</dbReference>
<dbReference type="Gene3D" id="2.120.10.30">
    <property type="entry name" value="TolB, C-terminal domain"/>
    <property type="match status" value="1"/>
</dbReference>
<feature type="binding site" evidence="3">
    <location>
        <position position="162"/>
    </location>
    <ligand>
        <name>a divalent metal cation</name>
        <dbReference type="ChEBI" id="CHEBI:60240"/>
    </ligand>
</feature>
<evidence type="ECO:0000259" key="4">
    <source>
        <dbReference type="Pfam" id="PF08450"/>
    </source>
</evidence>
<dbReference type="Pfam" id="PF08450">
    <property type="entry name" value="SGL"/>
    <property type="match status" value="1"/>
</dbReference>